<evidence type="ECO:0000313" key="1">
    <source>
        <dbReference type="EMBL" id="TYA74229.1"/>
    </source>
</evidence>
<comment type="caution">
    <text evidence="1">The sequence shown here is derived from an EMBL/GenBank/DDBJ whole genome shotgun (WGS) entry which is preliminary data.</text>
</comment>
<evidence type="ECO:0000313" key="2">
    <source>
        <dbReference type="Proteomes" id="UP000323930"/>
    </source>
</evidence>
<dbReference type="EMBL" id="VSDQ01000679">
    <property type="protein sequence ID" value="TYA74229.1"/>
    <property type="molecule type" value="Genomic_DNA"/>
</dbReference>
<dbReference type="RefSeq" id="WP_148542958.1">
    <property type="nucleotide sequence ID" value="NZ_VSDQ01000679.1"/>
</dbReference>
<gene>
    <name evidence="1" type="ORF">FUA24_12920</name>
</gene>
<accession>A0A5D0HUT1</accession>
<sequence length="267" mass="31549">MEVKNLINNDSTQQRILHYENEDDWREIVSDICEEKNLGYQYFTSLDNTSVERLLSYESKELILCFDLRLKYPLRSKDDTLSFLKQQAPLLIQNNIEIIVLSGFMNNQDHKFLKECGIKYVISKLGGSYEKRLRDVFDEIKDRYLTVKNENRELCELDVKLNRTKKVETDYYSYSDSDTIELELNLKSISDDENIINTPFMYYIFTDVGKVDKPKGIIRLKRRSNKLKVLISELNKKVLASSSDIRVLFYHNNHLLRESIFNVRLSV</sequence>
<name>A0A5D0HUT1_9FLAO</name>
<proteinExistence type="predicted"/>
<dbReference type="Proteomes" id="UP000323930">
    <property type="component" value="Unassembled WGS sequence"/>
</dbReference>
<protein>
    <submittedName>
        <fullName evidence="1">Uncharacterized protein</fullName>
    </submittedName>
</protein>
<keyword evidence="2" id="KW-1185">Reference proteome</keyword>
<organism evidence="1 2">
    <name type="scientific">Seonamhaeicola marinus</name>
    <dbReference type="NCBI Taxonomy" id="1912246"/>
    <lineage>
        <taxon>Bacteria</taxon>
        <taxon>Pseudomonadati</taxon>
        <taxon>Bacteroidota</taxon>
        <taxon>Flavobacteriia</taxon>
        <taxon>Flavobacteriales</taxon>
        <taxon>Flavobacteriaceae</taxon>
    </lineage>
</organism>
<dbReference type="AlphaFoldDB" id="A0A5D0HUT1"/>
<reference evidence="1 2" key="1">
    <citation type="submission" date="2019-08" db="EMBL/GenBank/DDBJ databases">
        <title>Seonamhaeicola sediminis sp. nov., isolated from marine sediment.</title>
        <authorList>
            <person name="Cao W.R."/>
        </authorList>
    </citation>
    <scope>NUCLEOTIDE SEQUENCE [LARGE SCALE GENOMIC DNA]</scope>
    <source>
        <strain evidence="1 2">B011</strain>
    </source>
</reference>